<keyword evidence="1" id="KW-1133">Transmembrane helix</keyword>
<feature type="transmembrane region" description="Helical" evidence="1">
    <location>
        <begin position="12"/>
        <end position="33"/>
    </location>
</feature>
<dbReference type="RefSeq" id="WP_176951695.1">
    <property type="nucleotide sequence ID" value="NZ_JABXYK010000016.1"/>
</dbReference>
<evidence type="ECO:0000256" key="1">
    <source>
        <dbReference type="SAM" id="Phobius"/>
    </source>
</evidence>
<keyword evidence="3" id="KW-1185">Reference proteome</keyword>
<proteinExistence type="predicted"/>
<keyword evidence="1" id="KW-0812">Transmembrane</keyword>
<dbReference type="Proteomes" id="UP000659172">
    <property type="component" value="Unassembled WGS sequence"/>
</dbReference>
<reference evidence="2 3" key="1">
    <citation type="submission" date="2020-06" db="EMBL/GenBank/DDBJ databases">
        <title>Rhizobium sp.nov. isolated from the tomato plant.</title>
        <authorList>
            <person name="Thin K.K."/>
            <person name="Zhang X."/>
            <person name="He S."/>
        </authorList>
    </citation>
    <scope>NUCLEOTIDE SEQUENCE [LARGE SCALE GENOMIC DNA]</scope>
    <source>
        <strain evidence="2 3">DBTS2</strain>
    </source>
</reference>
<gene>
    <name evidence="2" type="ORF">HV823_21065</name>
</gene>
<comment type="caution">
    <text evidence="2">The sequence shown here is derived from an EMBL/GenBank/DDBJ whole genome shotgun (WGS) entry which is preliminary data.</text>
</comment>
<keyword evidence="1" id="KW-0472">Membrane</keyword>
<dbReference type="EMBL" id="JABXYK010000016">
    <property type="protein sequence ID" value="NVP57746.1"/>
    <property type="molecule type" value="Genomic_DNA"/>
</dbReference>
<evidence type="ECO:0000313" key="2">
    <source>
        <dbReference type="EMBL" id="NVP57746.1"/>
    </source>
</evidence>
<accession>A0ABX2QK56</accession>
<evidence type="ECO:0000313" key="3">
    <source>
        <dbReference type="Proteomes" id="UP000659172"/>
    </source>
</evidence>
<name>A0ABX2QK56_9HYPH</name>
<protein>
    <submittedName>
        <fullName evidence="2">Uncharacterized protein</fullName>
    </submittedName>
</protein>
<sequence>MQVDNSKADEAAGKMMVGAMVVCAVLFGVMYIFQTLERWYNSTALWLAETGDYLAGFWPF</sequence>
<organism evidence="2 3">
    <name type="scientific">Mycoplana rhizolycopersici</name>
    <dbReference type="NCBI Taxonomy" id="2746702"/>
    <lineage>
        <taxon>Bacteria</taxon>
        <taxon>Pseudomonadati</taxon>
        <taxon>Pseudomonadota</taxon>
        <taxon>Alphaproteobacteria</taxon>
        <taxon>Hyphomicrobiales</taxon>
        <taxon>Rhizobiaceae</taxon>
        <taxon>Mycoplana</taxon>
    </lineage>
</organism>